<proteinExistence type="predicted"/>
<dbReference type="EMBL" id="JBHTLR010000024">
    <property type="protein sequence ID" value="MFD1218123.1"/>
    <property type="molecule type" value="Genomic_DNA"/>
</dbReference>
<dbReference type="Proteomes" id="UP001597264">
    <property type="component" value="Unassembled WGS sequence"/>
</dbReference>
<name>A0ABW3UB20_9GAMM</name>
<protein>
    <submittedName>
        <fullName evidence="1">Uncharacterized protein</fullName>
    </submittedName>
</protein>
<dbReference type="RefSeq" id="WP_230435004.1">
    <property type="nucleotide sequence ID" value="NZ_CP087715.1"/>
</dbReference>
<evidence type="ECO:0000313" key="1">
    <source>
        <dbReference type="EMBL" id="MFD1218123.1"/>
    </source>
</evidence>
<evidence type="ECO:0000313" key="2">
    <source>
        <dbReference type="Proteomes" id="UP001597264"/>
    </source>
</evidence>
<keyword evidence="2" id="KW-1185">Reference proteome</keyword>
<gene>
    <name evidence="1" type="ORF">ACFQ2X_16100</name>
</gene>
<organism evidence="1 2">
    <name type="scientific">Microbulbifer celer</name>
    <dbReference type="NCBI Taxonomy" id="435905"/>
    <lineage>
        <taxon>Bacteria</taxon>
        <taxon>Pseudomonadati</taxon>
        <taxon>Pseudomonadota</taxon>
        <taxon>Gammaproteobacteria</taxon>
        <taxon>Cellvibrionales</taxon>
        <taxon>Microbulbiferaceae</taxon>
        <taxon>Microbulbifer</taxon>
    </lineage>
</organism>
<sequence>MKKFEFSLVESEVKIVLEALCELESRMSKICETSNDEDEIADIGNDLIEVRLLLDPLREKAIEKYGENIVNFSREAL</sequence>
<reference evidence="2" key="1">
    <citation type="journal article" date="2019" name="Int. J. Syst. Evol. Microbiol.">
        <title>The Global Catalogue of Microorganisms (GCM) 10K type strain sequencing project: providing services to taxonomists for standard genome sequencing and annotation.</title>
        <authorList>
            <consortium name="The Broad Institute Genomics Platform"/>
            <consortium name="The Broad Institute Genome Sequencing Center for Infectious Disease"/>
            <person name="Wu L."/>
            <person name="Ma J."/>
        </authorList>
    </citation>
    <scope>NUCLEOTIDE SEQUENCE [LARGE SCALE GENOMIC DNA]</scope>
    <source>
        <strain evidence="2">CCUG 54356</strain>
    </source>
</reference>
<comment type="caution">
    <text evidence="1">The sequence shown here is derived from an EMBL/GenBank/DDBJ whole genome shotgun (WGS) entry which is preliminary data.</text>
</comment>
<accession>A0ABW3UB20</accession>